<dbReference type="Gene3D" id="3.30.70.270">
    <property type="match status" value="1"/>
</dbReference>
<dbReference type="InterPro" id="IPR043128">
    <property type="entry name" value="Rev_trsase/Diguanyl_cyclase"/>
</dbReference>
<feature type="domain" description="EAL" evidence="2">
    <location>
        <begin position="505"/>
        <end position="758"/>
    </location>
</feature>
<dbReference type="SMART" id="SM00052">
    <property type="entry name" value="EAL"/>
    <property type="match status" value="1"/>
</dbReference>
<dbReference type="InterPro" id="IPR035919">
    <property type="entry name" value="EAL_sf"/>
</dbReference>
<evidence type="ECO:0000313" key="4">
    <source>
        <dbReference type="Proteomes" id="UP001367771"/>
    </source>
</evidence>
<evidence type="ECO:0000313" key="3">
    <source>
        <dbReference type="EMBL" id="MEI5687546.1"/>
    </source>
</evidence>
<dbReference type="InterPro" id="IPR050706">
    <property type="entry name" value="Cyclic-di-GMP_PDE-like"/>
</dbReference>
<reference evidence="3 4" key="1">
    <citation type="journal article" date="2013" name="Int. J. Syst. Evol. Microbiol.">
        <title>Sphingomonas kyungheensis sp. nov., a bacterium with ginsenoside-converting activity isolated from soil of a ginseng field.</title>
        <authorList>
            <person name="Son H.M."/>
            <person name="Yang J.E."/>
            <person name="Park Y."/>
            <person name="Han C.K."/>
            <person name="Kim S.G."/>
            <person name="Kook M."/>
            <person name="Yi T.H."/>
        </authorList>
    </citation>
    <scope>NUCLEOTIDE SEQUENCE [LARGE SCALE GENOMIC DNA]</scope>
    <source>
        <strain evidence="3 4">LMG 26582</strain>
    </source>
</reference>
<keyword evidence="4" id="KW-1185">Reference proteome</keyword>
<protein>
    <submittedName>
        <fullName evidence="3">EAL domain-containing protein</fullName>
    </submittedName>
</protein>
<dbReference type="PANTHER" id="PTHR33121">
    <property type="entry name" value="CYCLIC DI-GMP PHOSPHODIESTERASE PDEF"/>
    <property type="match status" value="1"/>
</dbReference>
<name>A0ABU8H3L4_9SPHN</name>
<feature type="transmembrane region" description="Helical" evidence="1">
    <location>
        <begin position="297"/>
        <end position="315"/>
    </location>
</feature>
<dbReference type="SUPFAM" id="SSF141868">
    <property type="entry name" value="EAL domain-like"/>
    <property type="match status" value="1"/>
</dbReference>
<feature type="transmembrane region" description="Helical" evidence="1">
    <location>
        <begin position="321"/>
        <end position="341"/>
    </location>
</feature>
<organism evidence="3 4">
    <name type="scientific">Sphingomonas kyungheensis</name>
    <dbReference type="NCBI Taxonomy" id="1069987"/>
    <lineage>
        <taxon>Bacteria</taxon>
        <taxon>Pseudomonadati</taxon>
        <taxon>Pseudomonadota</taxon>
        <taxon>Alphaproteobacteria</taxon>
        <taxon>Sphingomonadales</taxon>
        <taxon>Sphingomonadaceae</taxon>
        <taxon>Sphingomonas</taxon>
    </lineage>
</organism>
<dbReference type="EMBL" id="JBBBDM010000003">
    <property type="protein sequence ID" value="MEI5687546.1"/>
    <property type="molecule type" value="Genomic_DNA"/>
</dbReference>
<dbReference type="SMART" id="SM01080">
    <property type="entry name" value="CHASE2"/>
    <property type="match status" value="1"/>
</dbReference>
<dbReference type="CDD" id="cd01948">
    <property type="entry name" value="EAL"/>
    <property type="match status" value="1"/>
</dbReference>
<keyword evidence="1" id="KW-1133">Transmembrane helix</keyword>
<proteinExistence type="predicted"/>
<dbReference type="PROSITE" id="PS50883">
    <property type="entry name" value="EAL"/>
    <property type="match status" value="1"/>
</dbReference>
<evidence type="ECO:0000256" key="1">
    <source>
        <dbReference type="SAM" id="Phobius"/>
    </source>
</evidence>
<dbReference type="RefSeq" id="WP_336545272.1">
    <property type="nucleotide sequence ID" value="NZ_JBBBDM010000003.1"/>
</dbReference>
<keyword evidence="1" id="KW-0812">Transmembrane</keyword>
<gene>
    <name evidence="3" type="ORF">V8201_10705</name>
</gene>
<dbReference type="InterPro" id="IPR007890">
    <property type="entry name" value="CHASE2"/>
</dbReference>
<dbReference type="InterPro" id="IPR001633">
    <property type="entry name" value="EAL_dom"/>
</dbReference>
<dbReference type="Proteomes" id="UP001367771">
    <property type="component" value="Unassembled WGS sequence"/>
</dbReference>
<sequence>MTVRAPRRSSIAILILAGLCGVLLLLPGLGGPIDRAIDPLRLALRSGTASQSVAIVEMDAASVAVIRSWPWPRRHYATVIDALRQAGAATIVFDVDFSSPSDPADDRAMADALRRAEGQVALPTFAQKAGVADSRSLDALPIPAFRPHVALASVSMAPDADGLVRSVPLATMTAGLPRPTLSAFIAGRSGRADQTFPVDLSIDPGTIPRLSFAAVMRGRFDPAAVRGKTVLIGTTAIEMGDRYAVPRWGVLPGVVIQALAAETLIAGLPMTGSAGLPLLAALLLGVVILWRRRTVGLVLTTSAALAVLIGSILIAQYRLHVIYPMAGAVCTILLVAGGCLIRDIVRRFRIQRHTDGETALPNRAAFLDRRFAAPVDVAVVQIGNLDAIMAVVGPDDLKNALIRTAERLKIVSIDQQVYRVRGHHLAYVIGPDQQLDEAMAGLRALLMQPVEVGGRRIDIRTCVGTSQGSDPDRLLTEAALAAEQAEAASLFWTRSAARHDDLERALSLMSDLDDAMTAGHIEVFYQPKLSLTVDAVTSVEALVRWRDPERGFIGPDQFIPLAEKSGRIEKLTLYIFDGVLHDAAAWRARGHDLAVGINISATLLTSRSFNDAIERRIAASPVPPATLIFEVTESAAMDDPDAAVAALRRYRDLGVAVSMDDYGTGQCTLSYLQLLPLNELKIDRSFVQFAHTNHHDAILVRSTIDLAHSLGLKVVAEGIEDAECLHFLRASGCDMAQGYHISRPTPFAELMTFVEHRKAAAA</sequence>
<evidence type="ECO:0000259" key="2">
    <source>
        <dbReference type="PROSITE" id="PS50883"/>
    </source>
</evidence>
<feature type="transmembrane region" description="Helical" evidence="1">
    <location>
        <begin position="264"/>
        <end position="290"/>
    </location>
</feature>
<dbReference type="Pfam" id="PF05226">
    <property type="entry name" value="CHASE2"/>
    <property type="match status" value="1"/>
</dbReference>
<dbReference type="PANTHER" id="PTHR33121:SF79">
    <property type="entry name" value="CYCLIC DI-GMP PHOSPHODIESTERASE PDED-RELATED"/>
    <property type="match status" value="1"/>
</dbReference>
<dbReference type="Gene3D" id="3.20.20.450">
    <property type="entry name" value="EAL domain"/>
    <property type="match status" value="1"/>
</dbReference>
<accession>A0ABU8H3L4</accession>
<keyword evidence="1" id="KW-0472">Membrane</keyword>
<comment type="caution">
    <text evidence="3">The sequence shown here is derived from an EMBL/GenBank/DDBJ whole genome shotgun (WGS) entry which is preliminary data.</text>
</comment>
<dbReference type="Pfam" id="PF00563">
    <property type="entry name" value="EAL"/>
    <property type="match status" value="1"/>
</dbReference>